<dbReference type="AlphaFoldDB" id="A0A951PDE2"/>
<proteinExistence type="predicted"/>
<dbReference type="PANTHER" id="PTHR36382">
    <property type="entry name" value="OSJNBA0043L09.26 PROTEIN"/>
    <property type="match status" value="1"/>
</dbReference>
<dbReference type="EMBL" id="JAHHHV010000072">
    <property type="protein sequence ID" value="MBW4467015.1"/>
    <property type="molecule type" value="Genomic_DNA"/>
</dbReference>
<organism evidence="1 2">
    <name type="scientific">Pegethrix bostrychoides GSE-TBD4-15B</name>
    <dbReference type="NCBI Taxonomy" id="2839662"/>
    <lineage>
        <taxon>Bacteria</taxon>
        <taxon>Bacillati</taxon>
        <taxon>Cyanobacteriota</taxon>
        <taxon>Cyanophyceae</taxon>
        <taxon>Oculatellales</taxon>
        <taxon>Oculatellaceae</taxon>
        <taxon>Pegethrix</taxon>
    </lineage>
</organism>
<reference evidence="1" key="2">
    <citation type="journal article" date="2022" name="Microbiol. Resour. Announc.">
        <title>Metagenome Sequencing to Explore Phylogenomics of Terrestrial Cyanobacteria.</title>
        <authorList>
            <person name="Ward R.D."/>
            <person name="Stajich J.E."/>
            <person name="Johansen J.R."/>
            <person name="Huntemann M."/>
            <person name="Clum A."/>
            <person name="Foster B."/>
            <person name="Foster B."/>
            <person name="Roux S."/>
            <person name="Palaniappan K."/>
            <person name="Varghese N."/>
            <person name="Mukherjee S."/>
            <person name="Reddy T.B.K."/>
            <person name="Daum C."/>
            <person name="Copeland A."/>
            <person name="Chen I.A."/>
            <person name="Ivanova N.N."/>
            <person name="Kyrpides N.C."/>
            <person name="Shapiro N."/>
            <person name="Eloe-Fadrosh E.A."/>
            <person name="Pietrasiak N."/>
        </authorList>
    </citation>
    <scope>NUCLEOTIDE SEQUENCE</scope>
    <source>
        <strain evidence="1">GSE-TBD4-15B</strain>
    </source>
</reference>
<name>A0A951PDE2_9CYAN</name>
<gene>
    <name evidence="1" type="ORF">KME07_16445</name>
</gene>
<protein>
    <submittedName>
        <fullName evidence="1">Uncharacterized protein</fullName>
    </submittedName>
</protein>
<accession>A0A951PDE2</accession>
<evidence type="ECO:0000313" key="2">
    <source>
        <dbReference type="Proteomes" id="UP000707356"/>
    </source>
</evidence>
<dbReference type="PANTHER" id="PTHR36382:SF2">
    <property type="entry name" value="OS04G0635700 PROTEIN"/>
    <property type="match status" value="1"/>
</dbReference>
<evidence type="ECO:0000313" key="1">
    <source>
        <dbReference type="EMBL" id="MBW4467015.1"/>
    </source>
</evidence>
<comment type="caution">
    <text evidence="1">The sequence shown here is derived from an EMBL/GenBank/DDBJ whole genome shotgun (WGS) entry which is preliminary data.</text>
</comment>
<sequence length="142" mass="16039">MNQPPIPEFLSREEVAEVDAALLNSQDKFLTRITLYSLRVLKQIAASEQESSAPQSTPQPVRSITDQQIAAWIEQDEALKQTVTTDATFEQFFIRLVLSSLKPLRQIATELEQPIEALTNRQVVSWFEARAKQRLDASQAPS</sequence>
<dbReference type="Proteomes" id="UP000707356">
    <property type="component" value="Unassembled WGS sequence"/>
</dbReference>
<reference evidence="1" key="1">
    <citation type="submission" date="2021-05" db="EMBL/GenBank/DDBJ databases">
        <authorList>
            <person name="Pietrasiak N."/>
            <person name="Ward R."/>
            <person name="Stajich J.E."/>
            <person name="Kurbessoian T."/>
        </authorList>
    </citation>
    <scope>NUCLEOTIDE SEQUENCE</scope>
    <source>
        <strain evidence="1">GSE-TBD4-15B</strain>
    </source>
</reference>